<evidence type="ECO:0000313" key="2">
    <source>
        <dbReference type="EMBL" id="MCG6559152.1"/>
    </source>
</evidence>
<proteinExistence type="inferred from homology"/>
<dbReference type="PANTHER" id="PTHR11803:SF58">
    <property type="entry name" value="PROTEIN HMF1-RELATED"/>
    <property type="match status" value="1"/>
</dbReference>
<dbReference type="EMBL" id="JAKOEM010000011">
    <property type="protein sequence ID" value="MCG6559152.1"/>
    <property type="molecule type" value="Genomic_DNA"/>
</dbReference>
<protein>
    <submittedName>
        <fullName evidence="2">RidA family protein</fullName>
    </submittedName>
</protein>
<evidence type="ECO:0000313" key="3">
    <source>
        <dbReference type="Proteomes" id="UP001165279"/>
    </source>
</evidence>
<dbReference type="Pfam" id="PF01042">
    <property type="entry name" value="Ribonuc_L-PSP"/>
    <property type="match status" value="1"/>
</dbReference>
<sequence length="134" mass="14498">MTSSKKQVIGGPLEIGGRVLSLSRAIRAGDFVFLTGQVPMRDGVPLTTGSVEEQTRAVLDDITATLALAGCTRDDVVKAMVWLRDRSDFPGFNAVYGEYFPHDPPTRSAVVSDLLVDVRVEVEVMAYKPLEGEG</sequence>
<comment type="caution">
    <text evidence="2">The sequence shown here is derived from an EMBL/GenBank/DDBJ whole genome shotgun (WGS) entry which is preliminary data.</text>
</comment>
<dbReference type="SUPFAM" id="SSF55298">
    <property type="entry name" value="YjgF-like"/>
    <property type="match status" value="1"/>
</dbReference>
<dbReference type="RefSeq" id="WP_234137634.1">
    <property type="nucleotide sequence ID" value="NZ_JAKOEM010000011.1"/>
</dbReference>
<dbReference type="Proteomes" id="UP001165279">
    <property type="component" value="Unassembled WGS sequence"/>
</dbReference>
<dbReference type="InterPro" id="IPR006175">
    <property type="entry name" value="YjgF/YER057c/UK114"/>
</dbReference>
<name>A0ABS9NY43_9RHOB</name>
<organism evidence="2 3">
    <name type="scientific">Ruegeria alba</name>
    <dbReference type="NCBI Taxonomy" id="2916756"/>
    <lineage>
        <taxon>Bacteria</taxon>
        <taxon>Pseudomonadati</taxon>
        <taxon>Pseudomonadota</taxon>
        <taxon>Alphaproteobacteria</taxon>
        <taxon>Rhodobacterales</taxon>
        <taxon>Roseobacteraceae</taxon>
        <taxon>Ruegeria</taxon>
    </lineage>
</organism>
<reference evidence="2" key="1">
    <citation type="submission" date="2022-02" db="EMBL/GenBank/DDBJ databases">
        <title>The genome sequence of Ruegeria sp. 1NDH52C.</title>
        <authorList>
            <person name="Du J."/>
        </authorList>
    </citation>
    <scope>NUCLEOTIDE SEQUENCE</scope>
    <source>
        <strain evidence="2">1NDH52C</strain>
    </source>
</reference>
<comment type="similarity">
    <text evidence="1">Belongs to the RutC family.</text>
</comment>
<dbReference type="PANTHER" id="PTHR11803">
    <property type="entry name" value="2-IMINOBUTANOATE/2-IMINOPROPANOATE DEAMINASE RIDA"/>
    <property type="match status" value="1"/>
</dbReference>
<evidence type="ECO:0000256" key="1">
    <source>
        <dbReference type="ARBA" id="ARBA00010552"/>
    </source>
</evidence>
<dbReference type="Gene3D" id="3.30.1330.40">
    <property type="entry name" value="RutC-like"/>
    <property type="match status" value="1"/>
</dbReference>
<dbReference type="InterPro" id="IPR035959">
    <property type="entry name" value="RutC-like_sf"/>
</dbReference>
<accession>A0ABS9NY43</accession>
<keyword evidence="3" id="KW-1185">Reference proteome</keyword>
<dbReference type="CDD" id="cd00448">
    <property type="entry name" value="YjgF_YER057c_UK114_family"/>
    <property type="match status" value="1"/>
</dbReference>
<gene>
    <name evidence="2" type="ORF">MB818_13140</name>
</gene>